<accession>A0ABM6U2K0</accession>
<sequence>MKKSLLILTLVSSIASYGAEFRNGLYRGVFVSGQETQVEVQFNLKDDIVSNPKYRTLTYKGTDYLKEKSVADQKERYETILKFTDGKKFKEVLEKLYKPEEIEVAGASVRGTKIRAAMQNAVNSGVYKPE</sequence>
<organism evidence="1 2">
    <name type="scientific">Fusobacterium varium ATCC 27725</name>
    <dbReference type="NCBI Taxonomy" id="469618"/>
    <lineage>
        <taxon>Bacteria</taxon>
        <taxon>Fusobacteriati</taxon>
        <taxon>Fusobacteriota</taxon>
        <taxon>Fusobacteriia</taxon>
        <taxon>Fusobacteriales</taxon>
        <taxon>Fusobacteriaceae</taxon>
        <taxon>Fusobacterium</taxon>
    </lineage>
</organism>
<evidence type="ECO:0000313" key="2">
    <source>
        <dbReference type="Proteomes" id="UP000241238"/>
    </source>
</evidence>
<gene>
    <name evidence="1" type="ORF">C4N18_04505</name>
</gene>
<reference evidence="2" key="1">
    <citation type="journal article" date="2018" name="MSphere">
        <title>Fusobacterium Genomics Using MinION and Illumina Sequencing Enables Genome Completion and Correction.</title>
        <authorList>
            <person name="Todd S.M."/>
            <person name="Settlage R.E."/>
            <person name="Lahmers K.K."/>
            <person name="Slade D.J."/>
        </authorList>
    </citation>
    <scope>NUCLEOTIDE SEQUENCE [LARGE SCALE GENOMIC DNA]</scope>
    <source>
        <strain evidence="2">ATCC 27725</strain>
    </source>
</reference>
<keyword evidence="2" id="KW-1185">Reference proteome</keyword>
<dbReference type="EMBL" id="CP028103">
    <property type="protein sequence ID" value="AVQ30513.1"/>
    <property type="molecule type" value="Genomic_DNA"/>
</dbReference>
<dbReference type="GeneID" id="77467243"/>
<dbReference type="RefSeq" id="WP_005951892.1">
    <property type="nucleotide sequence ID" value="NZ_CP028103.1"/>
</dbReference>
<proteinExistence type="predicted"/>
<dbReference type="Proteomes" id="UP000241238">
    <property type="component" value="Chromosome"/>
</dbReference>
<evidence type="ECO:0008006" key="3">
    <source>
        <dbReference type="Google" id="ProtNLM"/>
    </source>
</evidence>
<name>A0ABM6U2K0_FUSVA</name>
<protein>
    <recommendedName>
        <fullName evidence="3">FMN-binding domain-containing protein</fullName>
    </recommendedName>
</protein>
<evidence type="ECO:0000313" key="1">
    <source>
        <dbReference type="EMBL" id="AVQ30513.1"/>
    </source>
</evidence>